<comment type="caution">
    <text evidence="2">The sequence shown here is derived from an EMBL/GenBank/DDBJ whole genome shotgun (WGS) entry which is preliminary data.</text>
</comment>
<sequence>MALSGIKVLELGIWIAAPSASAILGDWGAEIIKIENPDGGDPVRGILHSGGVFLGADFNQQWELVNRNKKSLALDITKDEGREVIYKIVPSVDVFISNLRPSTLARLGYDYDTLSNLNPRLIYCLITGYGTVGPGKDWPAMDETAYWASSGIMSILGEPDSPPPMLHGAIGDLTTGMFAAGGVALALYHRERTGKGQRVDLSLLGSGAWTVAFDLQTALYYNYDSPRESRKDKVNPLFNSYQTKDKRWIMLAMPQSDLYWPRFCQA</sequence>
<evidence type="ECO:0008006" key="3">
    <source>
        <dbReference type="Google" id="ProtNLM"/>
    </source>
</evidence>
<reference evidence="2" key="1">
    <citation type="journal article" date="2014" name="Front. Microbiol.">
        <title>High frequency of phylogenetically diverse reductive dehalogenase-homologous genes in deep subseafloor sedimentary metagenomes.</title>
        <authorList>
            <person name="Kawai M."/>
            <person name="Futagami T."/>
            <person name="Toyoda A."/>
            <person name="Takaki Y."/>
            <person name="Nishi S."/>
            <person name="Hori S."/>
            <person name="Arai W."/>
            <person name="Tsubouchi T."/>
            <person name="Morono Y."/>
            <person name="Uchiyama I."/>
            <person name="Ito T."/>
            <person name="Fujiyama A."/>
            <person name="Inagaki F."/>
            <person name="Takami H."/>
        </authorList>
    </citation>
    <scope>NUCLEOTIDE SEQUENCE</scope>
    <source>
        <strain evidence="2">Expedition CK06-06</strain>
    </source>
</reference>
<gene>
    <name evidence="2" type="ORF">S03H2_11078</name>
</gene>
<dbReference type="AlphaFoldDB" id="X1F3Y4"/>
<evidence type="ECO:0000256" key="1">
    <source>
        <dbReference type="ARBA" id="ARBA00022679"/>
    </source>
</evidence>
<dbReference type="SUPFAM" id="SSF89796">
    <property type="entry name" value="CoA-transferase family III (CaiB/BaiF)"/>
    <property type="match status" value="1"/>
</dbReference>
<dbReference type="Gene3D" id="3.40.50.10540">
    <property type="entry name" value="Crotonobetainyl-coa:carnitine coa-transferase, domain 1"/>
    <property type="match status" value="1"/>
</dbReference>
<organism evidence="2">
    <name type="scientific">marine sediment metagenome</name>
    <dbReference type="NCBI Taxonomy" id="412755"/>
    <lineage>
        <taxon>unclassified sequences</taxon>
        <taxon>metagenomes</taxon>
        <taxon>ecological metagenomes</taxon>
    </lineage>
</organism>
<name>X1F3Y4_9ZZZZ</name>
<dbReference type="Pfam" id="PF02515">
    <property type="entry name" value="CoA_transf_3"/>
    <property type="match status" value="1"/>
</dbReference>
<dbReference type="InterPro" id="IPR050483">
    <property type="entry name" value="CoA-transferase_III_domain"/>
</dbReference>
<dbReference type="PANTHER" id="PTHR48207">
    <property type="entry name" value="SUCCINATE--HYDROXYMETHYLGLUTARATE COA-TRANSFERASE"/>
    <property type="match status" value="1"/>
</dbReference>
<feature type="non-terminal residue" evidence="2">
    <location>
        <position position="266"/>
    </location>
</feature>
<dbReference type="GO" id="GO:0008410">
    <property type="term" value="F:CoA-transferase activity"/>
    <property type="evidence" value="ECO:0007669"/>
    <property type="project" value="TreeGrafter"/>
</dbReference>
<protein>
    <recommendedName>
        <fullName evidence="3">Carnitine dehydratase</fullName>
    </recommendedName>
</protein>
<keyword evidence="1" id="KW-0808">Transferase</keyword>
<accession>X1F3Y4</accession>
<dbReference type="PANTHER" id="PTHR48207:SF3">
    <property type="entry name" value="SUCCINATE--HYDROXYMETHYLGLUTARATE COA-TRANSFERASE"/>
    <property type="match status" value="1"/>
</dbReference>
<dbReference type="InterPro" id="IPR003673">
    <property type="entry name" value="CoA-Trfase_fam_III"/>
</dbReference>
<proteinExistence type="predicted"/>
<dbReference type="InterPro" id="IPR023606">
    <property type="entry name" value="CoA-Trfase_III_dom_1_sf"/>
</dbReference>
<dbReference type="EMBL" id="BARU01005664">
    <property type="protein sequence ID" value="GAH39647.1"/>
    <property type="molecule type" value="Genomic_DNA"/>
</dbReference>
<evidence type="ECO:0000313" key="2">
    <source>
        <dbReference type="EMBL" id="GAH39647.1"/>
    </source>
</evidence>